<evidence type="ECO:0000313" key="3">
    <source>
        <dbReference type="Proteomes" id="UP000286268"/>
    </source>
</evidence>
<dbReference type="AlphaFoldDB" id="A0A410E0A2"/>
<feature type="transmembrane region" description="Helical" evidence="1">
    <location>
        <begin position="194"/>
        <end position="218"/>
    </location>
</feature>
<gene>
    <name evidence="2" type="ORF">C1I91_25575</name>
</gene>
<dbReference type="KEGG" id="cmah:C1I91_25575"/>
<evidence type="ECO:0008006" key="4">
    <source>
        <dbReference type="Google" id="ProtNLM"/>
    </source>
</evidence>
<keyword evidence="1" id="KW-0812">Transmembrane</keyword>
<keyword evidence="1" id="KW-1133">Transmembrane helix</keyword>
<protein>
    <recommendedName>
        <fullName evidence="4">O-antigen polysaccharide polymerase Wzy</fullName>
    </recommendedName>
</protein>
<dbReference type="Pfam" id="PF14296">
    <property type="entry name" value="O-ag_pol_Wzy"/>
    <property type="match status" value="1"/>
</dbReference>
<feature type="transmembrane region" description="Helical" evidence="1">
    <location>
        <begin position="44"/>
        <end position="61"/>
    </location>
</feature>
<evidence type="ECO:0000313" key="2">
    <source>
        <dbReference type="EMBL" id="QAA34733.1"/>
    </source>
</evidence>
<evidence type="ECO:0000256" key="1">
    <source>
        <dbReference type="SAM" id="Phobius"/>
    </source>
</evidence>
<dbReference type="EMBL" id="CP025746">
    <property type="protein sequence ID" value="QAA34733.1"/>
    <property type="molecule type" value="Genomic_DNA"/>
</dbReference>
<feature type="transmembrane region" description="Helical" evidence="1">
    <location>
        <begin position="270"/>
        <end position="286"/>
    </location>
</feature>
<feature type="transmembrane region" description="Helical" evidence="1">
    <location>
        <begin position="12"/>
        <end position="32"/>
    </location>
</feature>
<feature type="transmembrane region" description="Helical" evidence="1">
    <location>
        <begin position="458"/>
        <end position="475"/>
    </location>
</feature>
<keyword evidence="1" id="KW-0472">Membrane</keyword>
<feature type="transmembrane region" description="Helical" evidence="1">
    <location>
        <begin position="338"/>
        <end position="358"/>
    </location>
</feature>
<feature type="transmembrane region" description="Helical" evidence="1">
    <location>
        <begin position="225"/>
        <end position="242"/>
    </location>
</feature>
<proteinExistence type="predicted"/>
<dbReference type="Proteomes" id="UP000286268">
    <property type="component" value="Chromosome"/>
</dbReference>
<accession>A0A410E0A2</accession>
<keyword evidence="3" id="KW-1185">Reference proteome</keyword>
<sequence>MEKYLIMKIMIGKFNLILIGLSALIFGWAYIFTDLNKVSNGWEYRMAIFSTILVVYYIVVWKCMRFAVVSPKFFVLLSLWLFHISLVIVMGFNLHEYNKYIMLYRYGEQNSCNALFFSNMVIIFYVFGLIVSSKKNRKLRLDKDIDSAFEAEICRKVGITLFLLSLLPTLYSNYVQISAKIADGYTGTMSADTSFHGIPLGWFTKMFLPSILLLMASYKNDKKKCLRVMIPTLIYYIAFMFFTGRKGNTIQTIVPILIIYFYYFKPKIRIFNIVIVYLGIYIVTIVTKTRSMSVDANFWIQLKAVIKETSPISDLMLEMGGTIKSVIQMQLAVPKTGTYLFGITYIFGVIFSILNTGLKLNVVMPLAKYSVFAEYLAQPQRGKYINDTVVSMGGSCIAEWWWNFGWFTLIFVLVFAKLVLLYEERIENVLYNPTKFAMWCSFLYYLMRYTRGYVTDMVWDPIFIFLCISFMYKYFKSRVRSGECNYEGNSISNCTGI</sequence>
<feature type="transmembrane region" description="Helical" evidence="1">
    <location>
        <begin position="400"/>
        <end position="422"/>
    </location>
</feature>
<reference evidence="2 3" key="1">
    <citation type="submission" date="2018-01" db="EMBL/GenBank/DDBJ databases">
        <title>Genome Sequencing and Assembly of Anaerobacter polyendosporus strain CT4.</title>
        <authorList>
            <person name="Tachaapaikoon C."/>
            <person name="Sutheeworapong S."/>
            <person name="Jenjaroenpun P."/>
            <person name="Wongsurawat T."/>
            <person name="Nookeaw I."/>
            <person name="Cheawchanlertfa P."/>
            <person name="Kosugi A."/>
            <person name="Cheevadhanarak S."/>
            <person name="Ratanakhanokchai K."/>
        </authorList>
    </citation>
    <scope>NUCLEOTIDE SEQUENCE [LARGE SCALE GENOMIC DNA]</scope>
    <source>
        <strain evidence="2 3">CT4</strain>
    </source>
</reference>
<feature type="transmembrane region" description="Helical" evidence="1">
    <location>
        <begin position="73"/>
        <end position="94"/>
    </location>
</feature>
<feature type="transmembrane region" description="Helical" evidence="1">
    <location>
        <begin position="153"/>
        <end position="174"/>
    </location>
</feature>
<name>A0A410E0A2_9CLOT</name>
<feature type="transmembrane region" description="Helical" evidence="1">
    <location>
        <begin position="114"/>
        <end position="132"/>
    </location>
</feature>
<dbReference type="InterPro" id="IPR029468">
    <property type="entry name" value="O-ag_pol_Wzy"/>
</dbReference>
<organism evidence="2 3">
    <name type="scientific">Clostridium manihotivorum</name>
    <dbReference type="NCBI Taxonomy" id="2320868"/>
    <lineage>
        <taxon>Bacteria</taxon>
        <taxon>Bacillati</taxon>
        <taxon>Bacillota</taxon>
        <taxon>Clostridia</taxon>
        <taxon>Eubacteriales</taxon>
        <taxon>Clostridiaceae</taxon>
        <taxon>Clostridium</taxon>
    </lineage>
</organism>
<dbReference type="OrthoDB" id="8229713at2"/>
<feature type="transmembrane region" description="Helical" evidence="1">
    <location>
        <begin position="248"/>
        <end position="263"/>
    </location>
</feature>